<feature type="transmembrane region" description="Helical" evidence="5">
    <location>
        <begin position="1287"/>
        <end position="1307"/>
    </location>
</feature>
<dbReference type="Gene3D" id="1.10.1200.10">
    <property type="entry name" value="ACP-like"/>
    <property type="match status" value="1"/>
</dbReference>
<dbReference type="Gene3D" id="3.40.50.1820">
    <property type="entry name" value="alpha/beta hydrolase"/>
    <property type="match status" value="1"/>
</dbReference>
<proteinExistence type="predicted"/>
<feature type="transmembrane region" description="Helical" evidence="5">
    <location>
        <begin position="1437"/>
        <end position="1457"/>
    </location>
</feature>
<dbReference type="GO" id="GO:0022857">
    <property type="term" value="F:transmembrane transporter activity"/>
    <property type="evidence" value="ECO:0007669"/>
    <property type="project" value="InterPro"/>
</dbReference>
<evidence type="ECO:0000259" key="6">
    <source>
        <dbReference type="PROSITE" id="PS50075"/>
    </source>
</evidence>
<evidence type="ECO:0000256" key="2">
    <source>
        <dbReference type="ARBA" id="ARBA00022450"/>
    </source>
</evidence>
<dbReference type="InterPro" id="IPR010071">
    <property type="entry name" value="AA_adenyl_dom"/>
</dbReference>
<dbReference type="Gene3D" id="3.40.50.980">
    <property type="match status" value="2"/>
</dbReference>
<dbReference type="Pfam" id="PF00501">
    <property type="entry name" value="AMP-binding"/>
    <property type="match status" value="1"/>
</dbReference>
<dbReference type="InterPro" id="IPR011701">
    <property type="entry name" value="MFS"/>
</dbReference>
<dbReference type="Pfam" id="PF00550">
    <property type="entry name" value="PP-binding"/>
    <property type="match status" value="1"/>
</dbReference>
<dbReference type="InterPro" id="IPR006162">
    <property type="entry name" value="Ppantetheine_attach_site"/>
</dbReference>
<dbReference type="PROSITE" id="PS00455">
    <property type="entry name" value="AMP_BINDING"/>
    <property type="match status" value="1"/>
</dbReference>
<evidence type="ECO:0000313" key="7">
    <source>
        <dbReference type="EMBL" id="GFJ94410.1"/>
    </source>
</evidence>
<evidence type="ECO:0000256" key="3">
    <source>
        <dbReference type="ARBA" id="ARBA00022553"/>
    </source>
</evidence>
<dbReference type="PANTHER" id="PTHR45527">
    <property type="entry name" value="NONRIBOSOMAL PEPTIDE SYNTHETASE"/>
    <property type="match status" value="1"/>
</dbReference>
<evidence type="ECO:0000256" key="1">
    <source>
        <dbReference type="ARBA" id="ARBA00001957"/>
    </source>
</evidence>
<comment type="cofactor">
    <cofactor evidence="1">
        <name>pantetheine 4'-phosphate</name>
        <dbReference type="ChEBI" id="CHEBI:47942"/>
    </cofactor>
</comment>
<dbReference type="FunFam" id="1.10.1200.10:FF:000016">
    <property type="entry name" value="Non-ribosomal peptide synthase"/>
    <property type="match status" value="1"/>
</dbReference>
<keyword evidence="8" id="KW-1185">Reference proteome</keyword>
<dbReference type="FunFam" id="3.40.50.12780:FF:000012">
    <property type="entry name" value="Non-ribosomal peptide synthetase"/>
    <property type="match status" value="1"/>
</dbReference>
<dbReference type="InterPro" id="IPR000873">
    <property type="entry name" value="AMP-dep_synth/lig_dom"/>
</dbReference>
<keyword evidence="5" id="KW-1133">Transmembrane helix</keyword>
<dbReference type="Gene3D" id="2.30.38.10">
    <property type="entry name" value="Luciferase, Domain 3"/>
    <property type="match status" value="1"/>
</dbReference>
<feature type="transmembrane region" description="Helical" evidence="5">
    <location>
        <begin position="1227"/>
        <end position="1248"/>
    </location>
</feature>
<dbReference type="Proteomes" id="UP000482960">
    <property type="component" value="Unassembled WGS sequence"/>
</dbReference>
<feature type="transmembrane region" description="Helical" evidence="5">
    <location>
        <begin position="1260"/>
        <end position="1281"/>
    </location>
</feature>
<keyword evidence="5" id="KW-0472">Membrane</keyword>
<dbReference type="PROSITE" id="PS00012">
    <property type="entry name" value="PHOSPHOPANTETHEINE"/>
    <property type="match status" value="1"/>
</dbReference>
<keyword evidence="3" id="KW-0597">Phosphoprotein</keyword>
<dbReference type="GO" id="GO:0031177">
    <property type="term" value="F:phosphopantetheine binding"/>
    <property type="evidence" value="ECO:0007669"/>
    <property type="project" value="InterPro"/>
</dbReference>
<reference evidence="7 8" key="2">
    <citation type="submission" date="2020-03" db="EMBL/GenBank/DDBJ databases">
        <authorList>
            <person name="Ichikawa N."/>
            <person name="Kimura A."/>
            <person name="Kitahashi Y."/>
            <person name="Uohara A."/>
        </authorList>
    </citation>
    <scope>NUCLEOTIDE SEQUENCE [LARGE SCALE GENOMIC DNA]</scope>
    <source>
        <strain evidence="7 8">NBRC 108638</strain>
    </source>
</reference>
<organism evidence="7 8">
    <name type="scientific">Phytohabitans rumicis</name>
    <dbReference type="NCBI Taxonomy" id="1076125"/>
    <lineage>
        <taxon>Bacteria</taxon>
        <taxon>Bacillati</taxon>
        <taxon>Actinomycetota</taxon>
        <taxon>Actinomycetes</taxon>
        <taxon>Micromonosporales</taxon>
        <taxon>Micromonosporaceae</taxon>
    </lineage>
</organism>
<dbReference type="Gene3D" id="3.30.300.30">
    <property type="match status" value="1"/>
</dbReference>
<dbReference type="GO" id="GO:0072330">
    <property type="term" value="P:monocarboxylic acid biosynthetic process"/>
    <property type="evidence" value="ECO:0007669"/>
    <property type="project" value="UniProtKB-ARBA"/>
</dbReference>
<dbReference type="Pfam" id="PF00975">
    <property type="entry name" value="Thioesterase"/>
    <property type="match status" value="1"/>
</dbReference>
<dbReference type="CDD" id="cd05930">
    <property type="entry name" value="A_NRPS"/>
    <property type="match status" value="1"/>
</dbReference>
<dbReference type="RefSeq" id="WP_218577560.1">
    <property type="nucleotide sequence ID" value="NZ_BLPG01000001.1"/>
</dbReference>
<dbReference type="GO" id="GO:0008610">
    <property type="term" value="P:lipid biosynthetic process"/>
    <property type="evidence" value="ECO:0007669"/>
    <property type="project" value="UniProtKB-ARBA"/>
</dbReference>
<dbReference type="InterPro" id="IPR020845">
    <property type="entry name" value="AMP-binding_CS"/>
</dbReference>
<dbReference type="EMBL" id="BLPG01000001">
    <property type="protein sequence ID" value="GFJ94410.1"/>
    <property type="molecule type" value="Genomic_DNA"/>
</dbReference>
<dbReference type="Gene3D" id="3.30.559.30">
    <property type="entry name" value="Nonribosomal peptide synthetase, condensation domain"/>
    <property type="match status" value="1"/>
</dbReference>
<dbReference type="InterPro" id="IPR025110">
    <property type="entry name" value="AMP-bd_C"/>
</dbReference>
<dbReference type="SUPFAM" id="SSF56801">
    <property type="entry name" value="Acetyl-CoA synthetase-like"/>
    <property type="match status" value="1"/>
</dbReference>
<dbReference type="CDD" id="cd06173">
    <property type="entry name" value="MFS_MefA_like"/>
    <property type="match status" value="1"/>
</dbReference>
<sequence>MAVPFDLAAGPLFRAALVTIGPDDRVLCLTMHHIVSDGWSTELILDELGALYDAARTGRPAGLPELPIGYGDWARWQRALTSTGRDLSFWRERLAGVPALELPTDRPYPPEQTANGAVHTFRLDAGLTAALAAVGRARGATPFMVLLAGFQALLGWYAGQDDFGVGVPVSGRGQPETEGLVGLFVNTVVFRADLAGDPTFDGLLGRVREAAIDAFAHQELPFERLVSELKVTRDVRRPPVFQVSFAMQNYAKPPSTRRGSLAFGPFDVAPATTRHELALYLHHDGDELVGTVTYNTDLFDAGTVARLFGRYATLLRQACADPSLPLSTLDLLSPDEHVVLRRFSLGEPVDSAPALLTDAFDGWVARTPDAPAVVHGAAALTYAELDSLANGLAARLRALGVEPDARVGICLPQSTGSAVAVLGVLKAGGAYLPLDPEQPPARLAYLLDDAGAGVLLTTPELAGLFAGYTGRVVTDVVGPAGAPLAGAPLAGVATPDNLAYVIYTSGSTGQPKGVAVQHQQLVRYLDGIRHRLAIVDGARFGLMQSLSFDFAVTMFYPALATGGCVHLIDRRSTAQEVAARIAADRIDYLKLTPSHLATLAAEVPARDLLPRRALVLGGEASRADWTRELASLGSAEVVNHYGPTEATVGVTTYPVRPDVDPGSVTTPIGRPLPYAEAHVLDRLLRPVPVGAVGELFLGGDRLARGYLGKPSLTAERFVHTRSGQRLYRTGDLARWLPSGDLEFLGRRDHQVKLRGYRIELGEIEATLAALPEVTQAAVVVHGERLVAYLERASTPDLPLAALRERLARTLPEYMLPAAAVWLDALPRMAHGKLDRGALPAPAVAARGDAFVAPDGPVEEAIASVWRELLGVSRVGAEDDFFALGGHSLLAIQVVSRLRGRLPFPVSAMDLFKHPTPRGLAGLGDRSGPRPLLHELTRPAATRTLSLVCVPYGGASAIVYQPLADALPDGVSLYSVAVPGHDVGVQEEPLPLAEVAARVTDEVLRRVSGPLVLYGHCGPGAALTVEVARRLEASGRTLEAVYLGGVFPFARPRISLLARLSRLRSDTVYANWLQSMGADVGALDPAQRRHLIRAMRRDAEEAEDYFTALLASRAAPLRAPIVSVVGEKDPGTDYYQERFREWGFLTPRTGLVVLDEAGHYFLKYRASELARIVTGPVPSSPSTAAVAGPRPSMARFLAVAAGQLVSMTGTALTEFALPIWAYLETGSLLRFALFAVAGLLPGILVAPLAGAIVDRGDRRRVLIGASVLAGLIQAALALLLASGVLASGVLYGLLATLSVALTLQRLAYTSAVPQLVPKHYLGHANGVVQLATGAAQFLVPLVAVALLHSLGMLGILLLDVASYMVCVTVLLAVRFPRTLAWRRRETVLAEIRGGYHYFFRRPGLRAMLLFFVGLNAPLAAVLVLVSPLVLAVGSLADAGRVAMVSAAGAVAGGLVMALWGGPKRHRMRGLLWAAAGVAASAAVSGLRPSAALIAAGTFCLSFALVLVNGAWITIIHTKVPQRFHARVIALNQMVALSVLSLGYALAPLASAALQPLVNPDGPLAGTVGAVIGVGAGRGTGLLYLLCGLAMGALVVLSLRRPVLAHFDRDVPDAEPDDLVGLAELSRRTDPPPPQPRP</sequence>
<dbReference type="InterPro" id="IPR020806">
    <property type="entry name" value="PKS_PP-bd"/>
</dbReference>
<dbReference type="InterPro" id="IPR029058">
    <property type="entry name" value="AB_hydrolase_fold"/>
</dbReference>
<dbReference type="Pfam" id="PF13193">
    <property type="entry name" value="AMP-binding_C"/>
    <property type="match status" value="1"/>
</dbReference>
<dbReference type="SUPFAM" id="SSF103473">
    <property type="entry name" value="MFS general substrate transporter"/>
    <property type="match status" value="1"/>
</dbReference>
<dbReference type="InterPro" id="IPR045851">
    <property type="entry name" value="AMP-bd_C_sf"/>
</dbReference>
<dbReference type="InterPro" id="IPR001031">
    <property type="entry name" value="Thioesterase"/>
</dbReference>
<evidence type="ECO:0000256" key="4">
    <source>
        <dbReference type="SAM" id="MobiDB-lite"/>
    </source>
</evidence>
<evidence type="ECO:0000313" key="8">
    <source>
        <dbReference type="Proteomes" id="UP000482960"/>
    </source>
</evidence>
<reference evidence="7 8" key="1">
    <citation type="submission" date="2020-03" db="EMBL/GenBank/DDBJ databases">
        <title>Whole genome shotgun sequence of Phytohabitans rumicis NBRC 108638.</title>
        <authorList>
            <person name="Komaki H."/>
            <person name="Tamura T."/>
        </authorList>
    </citation>
    <scope>NUCLEOTIDE SEQUENCE [LARGE SCALE GENOMIC DNA]</scope>
    <source>
        <strain evidence="7 8">NBRC 108638</strain>
    </source>
</reference>
<dbReference type="Pfam" id="PF07690">
    <property type="entry name" value="MFS_1"/>
    <property type="match status" value="1"/>
</dbReference>
<dbReference type="PANTHER" id="PTHR45527:SF1">
    <property type="entry name" value="FATTY ACID SYNTHASE"/>
    <property type="match status" value="1"/>
</dbReference>
<feature type="transmembrane region" description="Helical" evidence="5">
    <location>
        <begin position="1491"/>
        <end position="1514"/>
    </location>
</feature>
<keyword evidence="5" id="KW-0812">Transmembrane</keyword>
<feature type="transmembrane region" description="Helical" evidence="5">
    <location>
        <begin position="1407"/>
        <end position="1431"/>
    </location>
</feature>
<evidence type="ECO:0000256" key="5">
    <source>
        <dbReference type="SAM" id="Phobius"/>
    </source>
</evidence>
<name>A0A6V8LFI0_9ACTN</name>
<feature type="transmembrane region" description="Helical" evidence="5">
    <location>
        <begin position="1579"/>
        <end position="1597"/>
    </location>
</feature>
<dbReference type="InterPro" id="IPR023213">
    <property type="entry name" value="CAT-like_dom_sf"/>
</dbReference>
<dbReference type="FunFam" id="3.40.50.980:FF:000001">
    <property type="entry name" value="Non-ribosomal peptide synthetase"/>
    <property type="match status" value="1"/>
</dbReference>
<dbReference type="Gene3D" id="3.30.559.10">
    <property type="entry name" value="Chloramphenicol acetyltransferase-like domain"/>
    <property type="match status" value="1"/>
</dbReference>
<dbReference type="NCBIfam" id="TIGR01733">
    <property type="entry name" value="AA-adenyl-dom"/>
    <property type="match status" value="1"/>
</dbReference>
<dbReference type="Gene3D" id="1.20.1250.20">
    <property type="entry name" value="MFS general substrate transporter like domains"/>
    <property type="match status" value="1"/>
</dbReference>
<dbReference type="GO" id="GO:0043041">
    <property type="term" value="P:amino acid activation for nonribosomal peptide biosynthetic process"/>
    <property type="evidence" value="ECO:0007669"/>
    <property type="project" value="TreeGrafter"/>
</dbReference>
<feature type="transmembrane region" description="Helical" evidence="5">
    <location>
        <begin position="1526"/>
        <end position="1545"/>
    </location>
</feature>
<feature type="region of interest" description="Disordered" evidence="4">
    <location>
        <begin position="1611"/>
        <end position="1636"/>
    </location>
</feature>
<dbReference type="InterPro" id="IPR009081">
    <property type="entry name" value="PP-bd_ACP"/>
</dbReference>
<dbReference type="SUPFAM" id="SSF53474">
    <property type="entry name" value="alpha/beta-Hydrolases"/>
    <property type="match status" value="1"/>
</dbReference>
<dbReference type="InterPro" id="IPR020802">
    <property type="entry name" value="TesA-like"/>
</dbReference>
<feature type="transmembrane region" description="Helical" evidence="5">
    <location>
        <begin position="1352"/>
        <end position="1372"/>
    </location>
</feature>
<dbReference type="PROSITE" id="PS50075">
    <property type="entry name" value="CARRIER"/>
    <property type="match status" value="1"/>
</dbReference>
<dbReference type="GO" id="GO:0044550">
    <property type="term" value="P:secondary metabolite biosynthetic process"/>
    <property type="evidence" value="ECO:0007669"/>
    <property type="project" value="TreeGrafter"/>
</dbReference>
<accession>A0A6V8LFI0</accession>
<dbReference type="InterPro" id="IPR001242">
    <property type="entry name" value="Condensation_dom"/>
</dbReference>
<protein>
    <recommendedName>
        <fullName evidence="6">Carrier domain-containing protein</fullName>
    </recommendedName>
</protein>
<dbReference type="GO" id="GO:0005737">
    <property type="term" value="C:cytoplasm"/>
    <property type="evidence" value="ECO:0007669"/>
    <property type="project" value="TreeGrafter"/>
</dbReference>
<gene>
    <name evidence="7" type="ORF">Prum_080520</name>
</gene>
<dbReference type="SMART" id="SM00824">
    <property type="entry name" value="PKS_TE"/>
    <property type="match status" value="1"/>
</dbReference>
<dbReference type="CDD" id="cd19531">
    <property type="entry name" value="LCL_NRPS-like"/>
    <property type="match status" value="1"/>
</dbReference>
<dbReference type="InterPro" id="IPR036259">
    <property type="entry name" value="MFS_trans_sf"/>
</dbReference>
<feature type="transmembrane region" description="Helical" evidence="5">
    <location>
        <begin position="1469"/>
        <end position="1485"/>
    </location>
</feature>
<dbReference type="Pfam" id="PF00668">
    <property type="entry name" value="Condensation"/>
    <property type="match status" value="1"/>
</dbReference>
<dbReference type="InterPro" id="IPR036736">
    <property type="entry name" value="ACP-like_sf"/>
</dbReference>
<feature type="transmembrane region" description="Helical" evidence="5">
    <location>
        <begin position="1319"/>
        <end position="1346"/>
    </location>
</feature>
<dbReference type="SUPFAM" id="SSF52777">
    <property type="entry name" value="CoA-dependent acyltransferases"/>
    <property type="match status" value="2"/>
</dbReference>
<keyword evidence="2" id="KW-0596">Phosphopantetheine</keyword>
<feature type="domain" description="Carrier" evidence="6">
    <location>
        <begin position="852"/>
        <end position="927"/>
    </location>
</feature>
<dbReference type="SMART" id="SM00823">
    <property type="entry name" value="PKS_PP"/>
    <property type="match status" value="1"/>
</dbReference>
<dbReference type="GO" id="GO:0003824">
    <property type="term" value="F:catalytic activity"/>
    <property type="evidence" value="ECO:0007669"/>
    <property type="project" value="InterPro"/>
</dbReference>
<comment type="caution">
    <text evidence="7">The sequence shown here is derived from an EMBL/GenBank/DDBJ whole genome shotgun (WGS) entry which is preliminary data.</text>
</comment>